<keyword evidence="9" id="KW-1185">Reference proteome</keyword>
<dbReference type="Pfam" id="PF00254">
    <property type="entry name" value="FKBP_C"/>
    <property type="match status" value="1"/>
</dbReference>
<dbReference type="PANTHER" id="PTHR43811:SF19">
    <property type="entry name" value="39 KDA FK506-BINDING NUCLEAR PROTEIN"/>
    <property type="match status" value="1"/>
</dbReference>
<protein>
    <recommendedName>
        <fullName evidence="6">Peptidyl-prolyl cis-trans isomerase</fullName>
        <ecNumber evidence="6">5.2.1.8</ecNumber>
    </recommendedName>
</protein>
<keyword evidence="4 5" id="KW-0413">Isomerase</keyword>
<evidence type="ECO:0000256" key="2">
    <source>
        <dbReference type="ARBA" id="ARBA00006577"/>
    </source>
</evidence>
<evidence type="ECO:0000313" key="8">
    <source>
        <dbReference type="EMBL" id="MFB9211291.1"/>
    </source>
</evidence>
<comment type="catalytic activity">
    <reaction evidence="1 5 6">
        <text>[protein]-peptidylproline (omega=180) = [protein]-peptidylproline (omega=0)</text>
        <dbReference type="Rhea" id="RHEA:16237"/>
        <dbReference type="Rhea" id="RHEA-COMP:10747"/>
        <dbReference type="Rhea" id="RHEA-COMP:10748"/>
        <dbReference type="ChEBI" id="CHEBI:83833"/>
        <dbReference type="ChEBI" id="CHEBI:83834"/>
        <dbReference type="EC" id="5.2.1.8"/>
    </reaction>
</comment>
<evidence type="ECO:0000256" key="5">
    <source>
        <dbReference type="PROSITE-ProRule" id="PRU00277"/>
    </source>
</evidence>
<dbReference type="GO" id="GO:0003755">
    <property type="term" value="F:peptidyl-prolyl cis-trans isomerase activity"/>
    <property type="evidence" value="ECO:0007669"/>
    <property type="project" value="UniProtKB-EC"/>
</dbReference>
<evidence type="ECO:0000313" key="9">
    <source>
        <dbReference type="Proteomes" id="UP001589654"/>
    </source>
</evidence>
<dbReference type="Proteomes" id="UP001589654">
    <property type="component" value="Unassembled WGS sequence"/>
</dbReference>
<comment type="caution">
    <text evidence="8">The sequence shown here is derived from an EMBL/GenBank/DDBJ whole genome shotgun (WGS) entry which is preliminary data.</text>
</comment>
<dbReference type="EMBL" id="JBHMEW010000046">
    <property type="protein sequence ID" value="MFB9211291.1"/>
    <property type="molecule type" value="Genomic_DNA"/>
</dbReference>
<evidence type="ECO:0000256" key="3">
    <source>
        <dbReference type="ARBA" id="ARBA00023110"/>
    </source>
</evidence>
<dbReference type="PANTHER" id="PTHR43811">
    <property type="entry name" value="FKBP-TYPE PEPTIDYL-PROLYL CIS-TRANS ISOMERASE FKPA"/>
    <property type="match status" value="1"/>
</dbReference>
<dbReference type="InterPro" id="IPR001179">
    <property type="entry name" value="PPIase_FKBP_dom"/>
</dbReference>
<dbReference type="PROSITE" id="PS50059">
    <property type="entry name" value="FKBP_PPIASE"/>
    <property type="match status" value="1"/>
</dbReference>
<dbReference type="RefSeq" id="WP_290247292.1">
    <property type="nucleotide sequence ID" value="NZ_JAUFQT010000001.1"/>
</dbReference>
<comment type="similarity">
    <text evidence="2 6">Belongs to the FKBP-type PPIase family.</text>
</comment>
<evidence type="ECO:0000259" key="7">
    <source>
        <dbReference type="PROSITE" id="PS50059"/>
    </source>
</evidence>
<sequence length="188" mass="20774">MNKLRQIFWSILVVLVLGILASCESSNPFDRGPVYDFEGNLKQDSVKIAEFLETAEYDSLYRIHDETGVVVIVQEEGNASRPTGGNVVYLDYVGKLLDGTVFDTNIEAVAKENDLHEEGDEYRPFQFVVDSQTTGAAIRGFSIGIKKLRSGAKGVIIVPSPYAYQDSERGLIPANSVLVFEIDFLGMD</sequence>
<name>A0ABV5J3C0_9BACT</name>
<evidence type="ECO:0000256" key="6">
    <source>
        <dbReference type="RuleBase" id="RU003915"/>
    </source>
</evidence>
<organism evidence="8 9">
    <name type="scientific">Echinicola jeungdonensis</name>
    <dbReference type="NCBI Taxonomy" id="709343"/>
    <lineage>
        <taxon>Bacteria</taxon>
        <taxon>Pseudomonadati</taxon>
        <taxon>Bacteroidota</taxon>
        <taxon>Cytophagia</taxon>
        <taxon>Cytophagales</taxon>
        <taxon>Cyclobacteriaceae</taxon>
        <taxon>Echinicola</taxon>
    </lineage>
</organism>
<accession>A0ABV5J3C0</accession>
<evidence type="ECO:0000256" key="4">
    <source>
        <dbReference type="ARBA" id="ARBA00023235"/>
    </source>
</evidence>
<dbReference type="InterPro" id="IPR046357">
    <property type="entry name" value="PPIase_dom_sf"/>
</dbReference>
<proteinExistence type="inferred from homology"/>
<feature type="domain" description="PPIase FKBP-type" evidence="7">
    <location>
        <begin position="85"/>
        <end position="188"/>
    </location>
</feature>
<keyword evidence="3 5" id="KW-0697">Rotamase</keyword>
<dbReference type="SUPFAM" id="SSF54534">
    <property type="entry name" value="FKBP-like"/>
    <property type="match status" value="1"/>
</dbReference>
<gene>
    <name evidence="8" type="ORF">ACFFUR_05690</name>
</gene>
<dbReference type="PROSITE" id="PS51257">
    <property type="entry name" value="PROKAR_LIPOPROTEIN"/>
    <property type="match status" value="1"/>
</dbReference>
<evidence type="ECO:0000256" key="1">
    <source>
        <dbReference type="ARBA" id="ARBA00000971"/>
    </source>
</evidence>
<dbReference type="Gene3D" id="3.10.50.40">
    <property type="match status" value="1"/>
</dbReference>
<dbReference type="EC" id="5.2.1.8" evidence="6"/>
<reference evidence="8 9" key="1">
    <citation type="submission" date="2024-09" db="EMBL/GenBank/DDBJ databases">
        <authorList>
            <person name="Sun Q."/>
            <person name="Mori K."/>
        </authorList>
    </citation>
    <scope>NUCLEOTIDE SEQUENCE [LARGE SCALE GENOMIC DNA]</scope>
    <source>
        <strain evidence="8 9">CECT 7682</strain>
    </source>
</reference>